<comment type="caution">
    <text evidence="1">The sequence shown here is derived from an EMBL/GenBank/DDBJ whole genome shotgun (WGS) entry which is preliminary data.</text>
</comment>
<dbReference type="EMBL" id="PQVF01000003">
    <property type="protein sequence ID" value="POY37790.1"/>
    <property type="molecule type" value="Genomic_DNA"/>
</dbReference>
<name>A0A2S5A5C0_9SPHI</name>
<gene>
    <name evidence="1" type="ORF">C3K47_04455</name>
</gene>
<dbReference type="InterPro" id="IPR014710">
    <property type="entry name" value="RmlC-like_jellyroll"/>
</dbReference>
<protein>
    <recommendedName>
        <fullName evidence="3">Cupin</fullName>
    </recommendedName>
</protein>
<evidence type="ECO:0008006" key="3">
    <source>
        <dbReference type="Google" id="ProtNLM"/>
    </source>
</evidence>
<reference evidence="1 2" key="1">
    <citation type="submission" date="2018-01" db="EMBL/GenBank/DDBJ databases">
        <authorList>
            <person name="Gaut B.S."/>
            <person name="Morton B.R."/>
            <person name="Clegg M.T."/>
            <person name="Duvall M.R."/>
        </authorList>
    </citation>
    <scope>NUCLEOTIDE SEQUENCE [LARGE SCALE GENOMIC DNA]</scope>
    <source>
        <strain evidence="1 2">HR-AV</strain>
    </source>
</reference>
<dbReference type="InterPro" id="IPR011051">
    <property type="entry name" value="RmlC_Cupin_sf"/>
</dbReference>
<proteinExistence type="predicted"/>
<dbReference type="Proteomes" id="UP000236893">
    <property type="component" value="Unassembled WGS sequence"/>
</dbReference>
<evidence type="ECO:0000313" key="1">
    <source>
        <dbReference type="EMBL" id="POY37790.1"/>
    </source>
</evidence>
<dbReference type="SUPFAM" id="SSF51182">
    <property type="entry name" value="RmlC-like cupins"/>
    <property type="match status" value="1"/>
</dbReference>
<dbReference type="RefSeq" id="WP_103787921.1">
    <property type="nucleotide sequence ID" value="NZ_PQVF01000003.1"/>
</dbReference>
<dbReference type="Gene3D" id="2.60.120.10">
    <property type="entry name" value="Jelly Rolls"/>
    <property type="match status" value="1"/>
</dbReference>
<evidence type="ECO:0000313" key="2">
    <source>
        <dbReference type="Proteomes" id="UP000236893"/>
    </source>
</evidence>
<sequence length="98" mass="11075">MIIKDLLHKLESSTHPMAGALHAGENFRVLVVTFKKGMILKEHKAHLPSRLTVVNGKVIYKESDKNIELARYDYTDIPVEIMHTVEALEDSVCFLTQG</sequence>
<organism evidence="1 2">
    <name type="scientific">Solitalea longa</name>
    <dbReference type="NCBI Taxonomy" id="2079460"/>
    <lineage>
        <taxon>Bacteria</taxon>
        <taxon>Pseudomonadati</taxon>
        <taxon>Bacteroidota</taxon>
        <taxon>Sphingobacteriia</taxon>
        <taxon>Sphingobacteriales</taxon>
        <taxon>Sphingobacteriaceae</taxon>
        <taxon>Solitalea</taxon>
    </lineage>
</organism>
<dbReference type="AlphaFoldDB" id="A0A2S5A5C0"/>
<keyword evidence="2" id="KW-1185">Reference proteome</keyword>
<dbReference type="OrthoDB" id="997205at2"/>
<accession>A0A2S5A5C0</accession>